<sequence>MRKSGAPCGPSSTASSQDLPISGRASAGSAPGARAGSTSSPRRSTSPGRSGLPAWPPKPPSVNVARLPRCAGTSMPPRMSR</sequence>
<organism evidence="2 3">
    <name type="scientific">Sorangium cellulosum So0157-2</name>
    <dbReference type="NCBI Taxonomy" id="1254432"/>
    <lineage>
        <taxon>Bacteria</taxon>
        <taxon>Pseudomonadati</taxon>
        <taxon>Myxococcota</taxon>
        <taxon>Polyangia</taxon>
        <taxon>Polyangiales</taxon>
        <taxon>Polyangiaceae</taxon>
        <taxon>Sorangium</taxon>
    </lineage>
</organism>
<dbReference type="EMBL" id="CP003969">
    <property type="protein sequence ID" value="AGP38265.1"/>
    <property type="molecule type" value="Genomic_DNA"/>
</dbReference>
<dbReference type="AlphaFoldDB" id="S4Y243"/>
<dbReference type="HOGENOM" id="CLU_2572052_0_0_7"/>
<dbReference type="STRING" id="1254432.SCE1572_29570"/>
<feature type="region of interest" description="Disordered" evidence="1">
    <location>
        <begin position="1"/>
        <end position="81"/>
    </location>
</feature>
<protein>
    <submittedName>
        <fullName evidence="2">Uncharacterized protein</fullName>
    </submittedName>
</protein>
<accession>S4Y243</accession>
<name>S4Y243_SORCE</name>
<feature type="compositionally biased region" description="Low complexity" evidence="1">
    <location>
        <begin position="22"/>
        <end position="51"/>
    </location>
</feature>
<gene>
    <name evidence="2" type="ORF">SCE1572_29570</name>
</gene>
<dbReference type="KEGG" id="scu:SCE1572_29570"/>
<proteinExistence type="predicted"/>
<evidence type="ECO:0000256" key="1">
    <source>
        <dbReference type="SAM" id="MobiDB-lite"/>
    </source>
</evidence>
<evidence type="ECO:0000313" key="3">
    <source>
        <dbReference type="Proteomes" id="UP000014803"/>
    </source>
</evidence>
<feature type="compositionally biased region" description="Polar residues" evidence="1">
    <location>
        <begin position="10"/>
        <end position="19"/>
    </location>
</feature>
<reference evidence="2 3" key="1">
    <citation type="journal article" date="2013" name="Sci. Rep.">
        <title>Extraordinary expansion of a Sorangium cellulosum genome from an alkaline milieu.</title>
        <authorList>
            <person name="Han K."/>
            <person name="Li Z.F."/>
            <person name="Peng R."/>
            <person name="Zhu L.P."/>
            <person name="Zhou T."/>
            <person name="Wang L.G."/>
            <person name="Li S.G."/>
            <person name="Zhang X.B."/>
            <person name="Hu W."/>
            <person name="Wu Z.H."/>
            <person name="Qin N."/>
            <person name="Li Y.Z."/>
        </authorList>
    </citation>
    <scope>NUCLEOTIDE SEQUENCE [LARGE SCALE GENOMIC DNA]</scope>
    <source>
        <strain evidence="2 3">So0157-2</strain>
    </source>
</reference>
<dbReference type="Proteomes" id="UP000014803">
    <property type="component" value="Chromosome"/>
</dbReference>
<evidence type="ECO:0000313" key="2">
    <source>
        <dbReference type="EMBL" id="AGP38265.1"/>
    </source>
</evidence>